<evidence type="ECO:0000313" key="1">
    <source>
        <dbReference type="EMBL" id="KAJ8416757.1"/>
    </source>
</evidence>
<reference evidence="1" key="1">
    <citation type="journal article" date="2023" name="Science">
        <title>Genome structures resolve the early diversification of teleost fishes.</title>
        <authorList>
            <person name="Parey E."/>
            <person name="Louis A."/>
            <person name="Montfort J."/>
            <person name="Bouchez O."/>
            <person name="Roques C."/>
            <person name="Iampietro C."/>
            <person name="Lluch J."/>
            <person name="Castinel A."/>
            <person name="Donnadieu C."/>
            <person name="Desvignes T."/>
            <person name="Floi Bucao C."/>
            <person name="Jouanno E."/>
            <person name="Wen M."/>
            <person name="Mejri S."/>
            <person name="Dirks R."/>
            <person name="Jansen H."/>
            <person name="Henkel C."/>
            <person name="Chen W.J."/>
            <person name="Zahm M."/>
            <person name="Cabau C."/>
            <person name="Klopp C."/>
            <person name="Thompson A.W."/>
            <person name="Robinson-Rechavi M."/>
            <person name="Braasch I."/>
            <person name="Lecointre G."/>
            <person name="Bobe J."/>
            <person name="Postlethwait J.H."/>
            <person name="Berthelot C."/>
            <person name="Roest Crollius H."/>
            <person name="Guiguen Y."/>
        </authorList>
    </citation>
    <scope>NUCLEOTIDE SEQUENCE</scope>
    <source>
        <strain evidence="1">NC1722</strain>
    </source>
</reference>
<dbReference type="Proteomes" id="UP001221898">
    <property type="component" value="Unassembled WGS sequence"/>
</dbReference>
<comment type="caution">
    <text evidence="1">The sequence shown here is derived from an EMBL/GenBank/DDBJ whole genome shotgun (WGS) entry which is preliminary data.</text>
</comment>
<proteinExistence type="predicted"/>
<keyword evidence="2" id="KW-1185">Reference proteome</keyword>
<protein>
    <submittedName>
        <fullName evidence="1">Uncharacterized protein</fullName>
    </submittedName>
</protein>
<name>A0AAD7X1A2_9TELE</name>
<gene>
    <name evidence="1" type="ORF">AAFF_G00326350</name>
</gene>
<evidence type="ECO:0000313" key="2">
    <source>
        <dbReference type="Proteomes" id="UP001221898"/>
    </source>
</evidence>
<dbReference type="AlphaFoldDB" id="A0AAD7X1A2"/>
<accession>A0AAD7X1A2</accession>
<organism evidence="1 2">
    <name type="scientific">Aldrovandia affinis</name>
    <dbReference type="NCBI Taxonomy" id="143900"/>
    <lineage>
        <taxon>Eukaryota</taxon>
        <taxon>Metazoa</taxon>
        <taxon>Chordata</taxon>
        <taxon>Craniata</taxon>
        <taxon>Vertebrata</taxon>
        <taxon>Euteleostomi</taxon>
        <taxon>Actinopterygii</taxon>
        <taxon>Neopterygii</taxon>
        <taxon>Teleostei</taxon>
        <taxon>Notacanthiformes</taxon>
        <taxon>Halosauridae</taxon>
        <taxon>Aldrovandia</taxon>
    </lineage>
</organism>
<sequence length="110" mass="12795">MSGCKKSPSSGIRRNRKRSLDSPRICHFGVRYSHLKRRSCMVTEWDKVEDIIVHNGIQMYFCVLCIMYFSPSENHPFVCYECYGCCPALLDAFQLECALPLAVCKWIRYS</sequence>
<dbReference type="EMBL" id="JAINUG010000005">
    <property type="protein sequence ID" value="KAJ8416757.1"/>
    <property type="molecule type" value="Genomic_DNA"/>
</dbReference>